<keyword evidence="1" id="KW-0812">Transmembrane</keyword>
<dbReference type="InterPro" id="IPR007359">
    <property type="entry name" value="SigmaE_reg_RseC_MucC"/>
</dbReference>
<accession>A0A8J6JE74</accession>
<organism evidence="2 3">
    <name type="scientific">Lawsonibacter faecis</name>
    <dbReference type="NCBI Taxonomy" id="2763052"/>
    <lineage>
        <taxon>Bacteria</taxon>
        <taxon>Bacillati</taxon>
        <taxon>Bacillota</taxon>
        <taxon>Clostridia</taxon>
        <taxon>Eubacteriales</taxon>
        <taxon>Oscillospiraceae</taxon>
        <taxon>Lawsonibacter</taxon>
    </lineage>
</organism>
<comment type="caution">
    <text evidence="2">The sequence shown here is derived from an EMBL/GenBank/DDBJ whole genome shotgun (WGS) entry which is preliminary data.</text>
</comment>
<dbReference type="RefSeq" id="WP_155146634.1">
    <property type="nucleotide sequence ID" value="NZ_JACOPQ010000010.1"/>
</dbReference>
<evidence type="ECO:0000313" key="2">
    <source>
        <dbReference type="EMBL" id="MBC5737921.1"/>
    </source>
</evidence>
<dbReference type="AlphaFoldDB" id="A0A8J6JE74"/>
<dbReference type="EMBL" id="JACOPQ010000010">
    <property type="protein sequence ID" value="MBC5737921.1"/>
    <property type="molecule type" value="Genomic_DNA"/>
</dbReference>
<evidence type="ECO:0000256" key="1">
    <source>
        <dbReference type="SAM" id="Phobius"/>
    </source>
</evidence>
<dbReference type="PANTHER" id="PTHR35867:SF1">
    <property type="entry name" value="PROTEIN RSEC"/>
    <property type="match status" value="1"/>
</dbReference>
<feature type="transmembrane region" description="Helical" evidence="1">
    <location>
        <begin position="74"/>
        <end position="94"/>
    </location>
</feature>
<evidence type="ECO:0000313" key="3">
    <source>
        <dbReference type="Proteomes" id="UP000607645"/>
    </source>
</evidence>
<feature type="transmembrane region" description="Helical" evidence="1">
    <location>
        <begin position="100"/>
        <end position="119"/>
    </location>
</feature>
<dbReference type="Proteomes" id="UP000607645">
    <property type="component" value="Unassembled WGS sequence"/>
</dbReference>
<protein>
    <submittedName>
        <fullName evidence="2">SoxR reducing system RseC family protein</fullName>
    </submittedName>
</protein>
<keyword evidence="1" id="KW-1133">Transmembrane helix</keyword>
<name>A0A8J6JE74_9FIRM</name>
<proteinExistence type="predicted"/>
<gene>
    <name evidence="2" type="ORF">H8S62_12990</name>
</gene>
<dbReference type="PANTHER" id="PTHR35867">
    <property type="entry name" value="PROTEIN RSEC"/>
    <property type="match status" value="1"/>
</dbReference>
<dbReference type="Pfam" id="PF04246">
    <property type="entry name" value="RseC_MucC"/>
    <property type="match status" value="1"/>
</dbReference>
<sequence>MTQTAMVKRLVSSRKAEIVVRRESACGHHCATCEGCKMYDQPTVTVTAENEAGAMPGDTVTVETSSAHVLGMAAVVYLLPFVLFFTLYLAAGALSFSTPVSVTLGVVGFAAGAAADLLLDRRVKRKQALSFRIVSVERR</sequence>
<keyword evidence="1" id="KW-0472">Membrane</keyword>
<keyword evidence="3" id="KW-1185">Reference proteome</keyword>
<reference evidence="2" key="1">
    <citation type="submission" date="2020-08" db="EMBL/GenBank/DDBJ databases">
        <title>Genome public.</title>
        <authorList>
            <person name="Liu C."/>
            <person name="Sun Q."/>
        </authorList>
    </citation>
    <scope>NUCLEOTIDE SEQUENCE</scope>
    <source>
        <strain evidence="2">NSJ-52</strain>
    </source>
</reference>